<evidence type="ECO:0000313" key="3">
    <source>
        <dbReference type="Proteomes" id="UP001497482"/>
    </source>
</evidence>
<protein>
    <submittedName>
        <fullName evidence="2">Uncharacterized protein</fullName>
    </submittedName>
</protein>
<keyword evidence="1" id="KW-0732">Signal</keyword>
<gene>
    <name evidence="2" type="ORF">KC01_LOCUS7164</name>
</gene>
<keyword evidence="3" id="KW-1185">Reference proteome</keyword>
<organism evidence="2 3">
    <name type="scientific">Knipowitschia caucasica</name>
    <name type="common">Caucasian dwarf goby</name>
    <name type="synonym">Pomatoschistus caucasicus</name>
    <dbReference type="NCBI Taxonomy" id="637954"/>
    <lineage>
        <taxon>Eukaryota</taxon>
        <taxon>Metazoa</taxon>
        <taxon>Chordata</taxon>
        <taxon>Craniata</taxon>
        <taxon>Vertebrata</taxon>
        <taxon>Euteleostomi</taxon>
        <taxon>Actinopterygii</taxon>
        <taxon>Neopterygii</taxon>
        <taxon>Teleostei</taxon>
        <taxon>Neoteleostei</taxon>
        <taxon>Acanthomorphata</taxon>
        <taxon>Gobiaria</taxon>
        <taxon>Gobiiformes</taxon>
        <taxon>Gobioidei</taxon>
        <taxon>Gobiidae</taxon>
        <taxon>Gobiinae</taxon>
        <taxon>Knipowitschia</taxon>
    </lineage>
</organism>
<proteinExistence type="predicted"/>
<reference evidence="2 3" key="1">
    <citation type="submission" date="2024-04" db="EMBL/GenBank/DDBJ databases">
        <authorList>
            <person name="Waldvogel A.-M."/>
            <person name="Schoenle A."/>
        </authorList>
    </citation>
    <scope>NUCLEOTIDE SEQUENCE [LARGE SCALE GENOMIC DNA]</scope>
</reference>
<evidence type="ECO:0000313" key="2">
    <source>
        <dbReference type="EMBL" id="CAL1575639.1"/>
    </source>
</evidence>
<dbReference type="AlphaFoldDB" id="A0AAV2JDK8"/>
<sequence>MLVMLWPLGQRCGMELVLLAVLSWASAWAEEKIIFDRHAVYWNSSNPNGGGGSPFVSDNEGILPPPRASSTDAFCSLTNTLSQS</sequence>
<name>A0AAV2JDK8_KNICA</name>
<accession>A0AAV2JDK8</accession>
<dbReference type="EMBL" id="OZ035834">
    <property type="protein sequence ID" value="CAL1575639.1"/>
    <property type="molecule type" value="Genomic_DNA"/>
</dbReference>
<evidence type="ECO:0000256" key="1">
    <source>
        <dbReference type="SAM" id="SignalP"/>
    </source>
</evidence>
<feature type="signal peptide" evidence="1">
    <location>
        <begin position="1"/>
        <end position="29"/>
    </location>
</feature>
<feature type="chain" id="PRO_5043886777" evidence="1">
    <location>
        <begin position="30"/>
        <end position="84"/>
    </location>
</feature>
<dbReference type="Proteomes" id="UP001497482">
    <property type="component" value="Chromosome 12"/>
</dbReference>